<proteinExistence type="predicted"/>
<evidence type="ECO:0000313" key="2">
    <source>
        <dbReference type="WBParaSite" id="PS1159_v2.g12622.t1"/>
    </source>
</evidence>
<sequence length="389" mass="45224">MALKKPVVYMGFGKELDAANIVTLKRHYLPLGKIGGKPAWLNPIKLPSADLISCKQCKKVMPMLLQIYCSGESTNSFHRYIYVFMCPNNACQKTCNSDNFRVLRCQLPRQNDFYGFERMLNFEQDGEVDDPLFDAEKYAKLCNVCGALGTKMCARCRCTWYCTKDHQVIDWKEGHKQCCQEGKVIPKPEDKDRFCAEKENSFLFDELGVELDLEEEREDTNSDEEEDDDEIEDEKMRQELLKKAQNLMTKYDPKNEMNDLNECEESERDEKYFKFSKVLKRNCYQILRYNRGGEPLLATDHANAPSDVPPCGNCGSKRRFEFQLMPYLLSLIDIDDISSKVDYATVLIYTCSKDCDIKDFGYSEEFAFKQDFIFTGQEEQNYVEENDEN</sequence>
<dbReference type="WBParaSite" id="PS1159_v2.g12622.t1">
    <property type="protein sequence ID" value="PS1159_v2.g12622.t1"/>
    <property type="gene ID" value="PS1159_v2.g12622"/>
</dbReference>
<protein>
    <submittedName>
        <fullName evidence="2">MYND-type domain-containing protein</fullName>
    </submittedName>
</protein>
<reference evidence="2" key="1">
    <citation type="submission" date="2022-11" db="UniProtKB">
        <authorList>
            <consortium name="WormBaseParasite"/>
        </authorList>
    </citation>
    <scope>IDENTIFICATION</scope>
</reference>
<evidence type="ECO:0000313" key="1">
    <source>
        <dbReference type="Proteomes" id="UP000887580"/>
    </source>
</evidence>
<dbReference type="Proteomes" id="UP000887580">
    <property type="component" value="Unplaced"/>
</dbReference>
<accession>A0AC35F0U8</accession>
<name>A0AC35F0U8_9BILA</name>
<organism evidence="1 2">
    <name type="scientific">Panagrolaimus sp. PS1159</name>
    <dbReference type="NCBI Taxonomy" id="55785"/>
    <lineage>
        <taxon>Eukaryota</taxon>
        <taxon>Metazoa</taxon>
        <taxon>Ecdysozoa</taxon>
        <taxon>Nematoda</taxon>
        <taxon>Chromadorea</taxon>
        <taxon>Rhabditida</taxon>
        <taxon>Tylenchina</taxon>
        <taxon>Panagrolaimomorpha</taxon>
        <taxon>Panagrolaimoidea</taxon>
        <taxon>Panagrolaimidae</taxon>
        <taxon>Panagrolaimus</taxon>
    </lineage>
</organism>